<gene>
    <name evidence="2" type="ORF">SARC_13597</name>
</gene>
<feature type="transmembrane region" description="Helical" evidence="1">
    <location>
        <begin position="12"/>
        <end position="34"/>
    </location>
</feature>
<keyword evidence="1" id="KW-0472">Membrane</keyword>
<dbReference type="EMBL" id="KQ245079">
    <property type="protein sequence ID" value="KNC73847.1"/>
    <property type="molecule type" value="Genomic_DNA"/>
</dbReference>
<keyword evidence="1" id="KW-0812">Transmembrane</keyword>
<sequence>MHIRSHTYNPPAGLTFIYAVVLVFHYCWVAHTFFGDDFVSEVLVRVPPNDTVTDATYSRGELTTVVVRNCDTMAECMVFTLNNGL</sequence>
<evidence type="ECO:0000256" key="1">
    <source>
        <dbReference type="SAM" id="Phobius"/>
    </source>
</evidence>
<feature type="non-terminal residue" evidence="2">
    <location>
        <position position="85"/>
    </location>
</feature>
<dbReference type="Proteomes" id="UP000054560">
    <property type="component" value="Unassembled WGS sequence"/>
</dbReference>
<keyword evidence="1" id="KW-1133">Transmembrane helix</keyword>
<protein>
    <submittedName>
        <fullName evidence="2">Uncharacterized protein</fullName>
    </submittedName>
</protein>
<dbReference type="AlphaFoldDB" id="A0A0L0FAW0"/>
<evidence type="ECO:0000313" key="2">
    <source>
        <dbReference type="EMBL" id="KNC73847.1"/>
    </source>
</evidence>
<proteinExistence type="predicted"/>
<dbReference type="RefSeq" id="XP_014147749.1">
    <property type="nucleotide sequence ID" value="XM_014292274.1"/>
</dbReference>
<keyword evidence="3" id="KW-1185">Reference proteome</keyword>
<dbReference type="GeneID" id="25914101"/>
<organism evidence="2 3">
    <name type="scientific">Sphaeroforma arctica JP610</name>
    <dbReference type="NCBI Taxonomy" id="667725"/>
    <lineage>
        <taxon>Eukaryota</taxon>
        <taxon>Ichthyosporea</taxon>
        <taxon>Ichthyophonida</taxon>
        <taxon>Sphaeroforma</taxon>
    </lineage>
</organism>
<evidence type="ECO:0000313" key="3">
    <source>
        <dbReference type="Proteomes" id="UP000054560"/>
    </source>
</evidence>
<name>A0A0L0FAW0_9EUKA</name>
<reference evidence="2 3" key="1">
    <citation type="submission" date="2011-02" db="EMBL/GenBank/DDBJ databases">
        <title>The Genome Sequence of Sphaeroforma arctica JP610.</title>
        <authorList>
            <consortium name="The Broad Institute Genome Sequencing Platform"/>
            <person name="Russ C."/>
            <person name="Cuomo C."/>
            <person name="Young S.K."/>
            <person name="Zeng Q."/>
            <person name="Gargeya S."/>
            <person name="Alvarado L."/>
            <person name="Berlin A."/>
            <person name="Chapman S.B."/>
            <person name="Chen Z."/>
            <person name="Freedman E."/>
            <person name="Gellesch M."/>
            <person name="Goldberg J."/>
            <person name="Griggs A."/>
            <person name="Gujja S."/>
            <person name="Heilman E."/>
            <person name="Heiman D."/>
            <person name="Howarth C."/>
            <person name="Mehta T."/>
            <person name="Neiman D."/>
            <person name="Pearson M."/>
            <person name="Roberts A."/>
            <person name="Saif S."/>
            <person name="Shea T."/>
            <person name="Shenoy N."/>
            <person name="Sisk P."/>
            <person name="Stolte C."/>
            <person name="Sykes S."/>
            <person name="White J."/>
            <person name="Yandava C."/>
            <person name="Burger G."/>
            <person name="Gray M.W."/>
            <person name="Holland P.W.H."/>
            <person name="King N."/>
            <person name="Lang F.B.F."/>
            <person name="Roger A.J."/>
            <person name="Ruiz-Trillo I."/>
            <person name="Haas B."/>
            <person name="Nusbaum C."/>
            <person name="Birren B."/>
        </authorList>
    </citation>
    <scope>NUCLEOTIDE SEQUENCE [LARGE SCALE GENOMIC DNA]</scope>
    <source>
        <strain evidence="2 3">JP610</strain>
    </source>
</reference>
<accession>A0A0L0FAW0</accession>